<keyword evidence="2" id="KW-0378">Hydrolase</keyword>
<dbReference type="Gene3D" id="3.40.50.850">
    <property type="entry name" value="Isochorismatase-like"/>
    <property type="match status" value="1"/>
</dbReference>
<proteinExistence type="predicted"/>
<dbReference type="GO" id="GO:0016787">
    <property type="term" value="F:hydrolase activity"/>
    <property type="evidence" value="ECO:0007669"/>
    <property type="project" value="UniProtKB-KW"/>
</dbReference>
<protein>
    <submittedName>
        <fullName evidence="2">Cysteine hydrolase</fullName>
    </submittedName>
</protein>
<dbReference type="CDD" id="cd00431">
    <property type="entry name" value="cysteine_hydrolases"/>
    <property type="match status" value="1"/>
</dbReference>
<comment type="caution">
    <text evidence="2">The sequence shown here is derived from an EMBL/GenBank/DDBJ whole genome shotgun (WGS) entry which is preliminary data.</text>
</comment>
<dbReference type="Proteomes" id="UP000729290">
    <property type="component" value="Unassembled WGS sequence"/>
</dbReference>
<keyword evidence="3" id="KW-1185">Reference proteome</keyword>
<reference evidence="2 3" key="1">
    <citation type="journal article" date="2021" name="Sci. Rep.">
        <title>The distribution of antibiotic resistance genes in chicken gut microbiota commensals.</title>
        <authorList>
            <person name="Juricova H."/>
            <person name="Matiasovicova J."/>
            <person name="Kubasova T."/>
            <person name="Cejkova D."/>
            <person name="Rychlik I."/>
        </authorList>
    </citation>
    <scope>NUCLEOTIDE SEQUENCE [LARGE SCALE GENOMIC DNA]</scope>
    <source>
        <strain evidence="2 3">An431b</strain>
    </source>
</reference>
<accession>A0ABS2G7P9</accession>
<sequence length="215" mass="23450">MEKKKGALIVIDMQEAFLNPASPLYIAQAAATVPLLGRVVEQARKDGIPVFFVSRIYRANGTDVEACRYENWLAGGRCLASGSTGPCSVEAPEELRPKAGDYTIIKPRFSAFFQTELDLILRRLQVDTLILTGTTTPNCIRATCYDGLSLDYNVTILEDCCSSRNEAVQRANMEDMAFIGAEVIPAAEFLEKGLSKGNPLAEVRASVAQDKTPPQ</sequence>
<dbReference type="RefSeq" id="WP_205134022.1">
    <property type="nucleotide sequence ID" value="NZ_JACSNT010000011.1"/>
</dbReference>
<dbReference type="SUPFAM" id="SSF52499">
    <property type="entry name" value="Isochorismatase-like hydrolases"/>
    <property type="match status" value="1"/>
</dbReference>
<gene>
    <name evidence="2" type="ORF">H9X83_03320</name>
</gene>
<dbReference type="PANTHER" id="PTHR47044">
    <property type="entry name" value="OS02G0276400 PROTEIN"/>
    <property type="match status" value="1"/>
</dbReference>
<name>A0ABS2G7P9_9FIRM</name>
<dbReference type="EMBL" id="JACSNV010000003">
    <property type="protein sequence ID" value="MBM6877192.1"/>
    <property type="molecule type" value="Genomic_DNA"/>
</dbReference>
<dbReference type="InterPro" id="IPR036380">
    <property type="entry name" value="Isochorismatase-like_sf"/>
</dbReference>
<feature type="domain" description="Isochorismatase-like" evidence="1">
    <location>
        <begin position="7"/>
        <end position="187"/>
    </location>
</feature>
<evidence type="ECO:0000313" key="3">
    <source>
        <dbReference type="Proteomes" id="UP000729290"/>
    </source>
</evidence>
<dbReference type="InterPro" id="IPR000868">
    <property type="entry name" value="Isochorismatase-like_dom"/>
</dbReference>
<organism evidence="2 3">
    <name type="scientific">Anaerotignum lactatifermentans</name>
    <dbReference type="NCBI Taxonomy" id="160404"/>
    <lineage>
        <taxon>Bacteria</taxon>
        <taxon>Bacillati</taxon>
        <taxon>Bacillota</taxon>
        <taxon>Clostridia</taxon>
        <taxon>Lachnospirales</taxon>
        <taxon>Anaerotignaceae</taxon>
        <taxon>Anaerotignum</taxon>
    </lineage>
</organism>
<evidence type="ECO:0000313" key="2">
    <source>
        <dbReference type="EMBL" id="MBM6877192.1"/>
    </source>
</evidence>
<dbReference type="Pfam" id="PF00857">
    <property type="entry name" value="Isochorismatase"/>
    <property type="match status" value="1"/>
</dbReference>
<evidence type="ECO:0000259" key="1">
    <source>
        <dbReference type="Pfam" id="PF00857"/>
    </source>
</evidence>